<accession>A0A060CB11</accession>
<name>A0A060CB11_9BIFI</name>
<evidence type="ECO:0000313" key="1">
    <source>
        <dbReference type="EMBL" id="AIA92157.1"/>
    </source>
</evidence>
<reference evidence="1" key="1">
    <citation type="journal article" date="2013" name="Environ. Microbiol.">
        <title>Seasonally variable intestinal metagenomes of the red palm weevil (Rhynchophorus ferrugineus).</title>
        <authorList>
            <person name="Jia S."/>
            <person name="Zhang X."/>
            <person name="Zhang G."/>
            <person name="Yin A."/>
            <person name="Zhang S."/>
            <person name="Li F."/>
            <person name="Wang L."/>
            <person name="Zhao D."/>
            <person name="Yun Q."/>
            <person name="Tala"/>
            <person name="Wang J."/>
            <person name="Sun G."/>
            <person name="Baabdullah M."/>
            <person name="Yu X."/>
            <person name="Hu S."/>
            <person name="Al-Mssallem I.S."/>
            <person name="Yu J."/>
        </authorList>
    </citation>
    <scope>NUCLEOTIDE SEQUENCE</scope>
</reference>
<sequence>MISESLAVLSDGTVRNVETGKAVISSSALGTSTQPPDPLERTHGEKFIPVSVGKVRQAMLSSTSGSGSVRTAGLYDNTYGA</sequence>
<organism evidence="1">
    <name type="scientific">uncultured Bifidobacterium sp</name>
    <dbReference type="NCBI Taxonomy" id="165187"/>
    <lineage>
        <taxon>Bacteria</taxon>
        <taxon>Bacillati</taxon>
        <taxon>Actinomycetota</taxon>
        <taxon>Actinomycetes</taxon>
        <taxon>Bifidobacteriales</taxon>
        <taxon>Bifidobacteriaceae</taxon>
        <taxon>Bifidobacterium</taxon>
        <taxon>environmental samples</taxon>
    </lineage>
</organism>
<feature type="non-terminal residue" evidence="1">
    <location>
        <position position="81"/>
    </location>
</feature>
<protein>
    <submittedName>
        <fullName evidence="1">CAZy families GH25|CBM13 protein</fullName>
    </submittedName>
</protein>
<dbReference type="AlphaFoldDB" id="A0A060CB11"/>
<dbReference type="EMBL" id="KF124837">
    <property type="protein sequence ID" value="AIA92157.1"/>
    <property type="molecule type" value="Genomic_DNA"/>
</dbReference>
<proteinExistence type="predicted"/>